<name>A0ACB9ZXQ2_CATRO</name>
<accession>A0ACB9ZXQ2</accession>
<comment type="caution">
    <text evidence="1">The sequence shown here is derived from an EMBL/GenBank/DDBJ whole genome shotgun (WGS) entry which is preliminary data.</text>
</comment>
<evidence type="ECO:0000313" key="2">
    <source>
        <dbReference type="Proteomes" id="UP001060085"/>
    </source>
</evidence>
<keyword evidence="2" id="KW-1185">Reference proteome</keyword>
<proteinExistence type="predicted"/>
<sequence length="268" mass="30359">MDRSLPRTVGLNLPNMIGWLSSCSSGDIAGIDASCFLAAPPHIRHPWSPAGEDHGVFSPLCKRARTSEGIHRPLGGDASSAVQSIPTLSRKSKKIFVFVTFSRSLDCKTHRILKRCLTSSTWKSHCFLFFKSMVFMHSRRFFVQKSILGNLCERMNNLHHLPLFLSLMLPDEKDGEIKAKRERTEAAGTKEEELPPMFSPSFGVFYNFRFREKEFGANIGNKNPLNSSSISSWNKIEEVLQSNSKFHQTNRDMRFGWLSELWVKSSSA</sequence>
<protein>
    <submittedName>
        <fullName evidence="1">Uncharacterized protein</fullName>
    </submittedName>
</protein>
<organism evidence="1 2">
    <name type="scientific">Catharanthus roseus</name>
    <name type="common">Madagascar periwinkle</name>
    <name type="synonym">Vinca rosea</name>
    <dbReference type="NCBI Taxonomy" id="4058"/>
    <lineage>
        <taxon>Eukaryota</taxon>
        <taxon>Viridiplantae</taxon>
        <taxon>Streptophyta</taxon>
        <taxon>Embryophyta</taxon>
        <taxon>Tracheophyta</taxon>
        <taxon>Spermatophyta</taxon>
        <taxon>Magnoliopsida</taxon>
        <taxon>eudicotyledons</taxon>
        <taxon>Gunneridae</taxon>
        <taxon>Pentapetalae</taxon>
        <taxon>asterids</taxon>
        <taxon>lamiids</taxon>
        <taxon>Gentianales</taxon>
        <taxon>Apocynaceae</taxon>
        <taxon>Rauvolfioideae</taxon>
        <taxon>Vinceae</taxon>
        <taxon>Catharanthinae</taxon>
        <taxon>Catharanthus</taxon>
    </lineage>
</organism>
<dbReference type="EMBL" id="CM044707">
    <property type="protein sequence ID" value="KAI5652638.1"/>
    <property type="molecule type" value="Genomic_DNA"/>
</dbReference>
<dbReference type="Proteomes" id="UP001060085">
    <property type="component" value="Linkage Group LG07"/>
</dbReference>
<reference evidence="2" key="1">
    <citation type="journal article" date="2023" name="Nat. Plants">
        <title>Single-cell RNA sequencing provides a high-resolution roadmap for understanding the multicellular compartmentation of specialized metabolism.</title>
        <authorList>
            <person name="Sun S."/>
            <person name="Shen X."/>
            <person name="Li Y."/>
            <person name="Li Y."/>
            <person name="Wang S."/>
            <person name="Li R."/>
            <person name="Zhang H."/>
            <person name="Shen G."/>
            <person name="Guo B."/>
            <person name="Wei J."/>
            <person name="Xu J."/>
            <person name="St-Pierre B."/>
            <person name="Chen S."/>
            <person name="Sun C."/>
        </authorList>
    </citation>
    <scope>NUCLEOTIDE SEQUENCE [LARGE SCALE GENOMIC DNA]</scope>
</reference>
<evidence type="ECO:0000313" key="1">
    <source>
        <dbReference type="EMBL" id="KAI5652638.1"/>
    </source>
</evidence>
<gene>
    <name evidence="1" type="ORF">M9H77_29825</name>
</gene>